<evidence type="ECO:0000313" key="2">
    <source>
        <dbReference type="EMBL" id="QCX42050.1"/>
    </source>
</evidence>
<accession>A0A4Y5QSM9</accession>
<keyword evidence="2" id="KW-0496">Mitochondrion</keyword>
<gene>
    <name evidence="2" type="primary">nad6</name>
</gene>
<protein>
    <submittedName>
        <fullName evidence="2">NADH dehydrogenase subunit 6</fullName>
    </submittedName>
</protein>
<feature type="transmembrane region" description="Helical" evidence="1">
    <location>
        <begin position="53"/>
        <end position="76"/>
    </location>
</feature>
<sequence length="171" mass="18853">MTASTTTLLLCLSAWTLFLSNLFLLTHPLMLTINVLMLALATCLSLNSLSIWYAYMLFMVFVGGLLVIFTYIASLAPNAIFTLSKQTIPIMAQAMMTAMLFLVKAPVYTNAAPSLPQNAKETARALMYFYLDQNMKLLIFAATALILSMVIVMGLFKPGDNAMRPFKTGKT</sequence>
<name>A0A4Y5QSM9_9BIVA</name>
<geneLocation type="mitochondrion" evidence="2"/>
<reference evidence="2" key="1">
    <citation type="journal article" date="2019" name="Mitochondrial DNA Part B Resour">
        <title>The male and female complete mitochondrial genomes of the threatened freshwater pearl mussel Margaritifera margaritifera (Linnaeus, 1758) (Bivalvia: Margaritiferidae).</title>
        <authorList>
            <person name="Gomes-Dos-Santos A."/>
            <person name="Froufe E."/>
            <person name="Amaro R."/>
            <person name="Ondina P."/>
            <person name="Breton S."/>
            <person name="Guerra D."/>
            <person name="Aldridge D.C."/>
            <person name="Bolotov I.N."/>
            <person name="Vikhrev I.V."/>
            <person name="Gan H.M."/>
            <person name="Goncalves D.V."/>
            <person name="Bogan A.E."/>
            <person name="Sousa R."/>
            <person name="Stewart D."/>
            <person name="Teixeira A."/>
            <person name="Varandas S."/>
            <person name="Zanatta D."/>
            <person name="Lopes-Lima M."/>
        </authorList>
    </citation>
    <scope>NUCLEOTIDE SEQUENCE</scope>
</reference>
<keyword evidence="1" id="KW-0472">Membrane</keyword>
<dbReference type="EMBL" id="MK421959">
    <property type="protein sequence ID" value="QCX42050.1"/>
    <property type="molecule type" value="Genomic_DNA"/>
</dbReference>
<organism evidence="2">
    <name type="scientific">Margaritifera margaritifera</name>
    <name type="common">freshwater pearlshell mussel</name>
    <dbReference type="NCBI Taxonomy" id="2505931"/>
    <lineage>
        <taxon>Eukaryota</taxon>
        <taxon>Metazoa</taxon>
        <taxon>Spiralia</taxon>
        <taxon>Lophotrochozoa</taxon>
        <taxon>Mollusca</taxon>
        <taxon>Bivalvia</taxon>
        <taxon>Autobranchia</taxon>
        <taxon>Heteroconchia</taxon>
        <taxon>Palaeoheterodonta</taxon>
        <taxon>Unionida</taxon>
        <taxon>Unionoidea</taxon>
        <taxon>Margaritiferidae</taxon>
        <taxon>Margaritifera</taxon>
    </lineage>
</organism>
<dbReference type="AlphaFoldDB" id="A0A4Y5QSM9"/>
<keyword evidence="1" id="KW-1133">Transmembrane helix</keyword>
<evidence type="ECO:0000256" key="1">
    <source>
        <dbReference type="SAM" id="Phobius"/>
    </source>
</evidence>
<feature type="transmembrane region" description="Helical" evidence="1">
    <location>
        <begin position="88"/>
        <end position="108"/>
    </location>
</feature>
<keyword evidence="1" id="KW-0812">Transmembrane</keyword>
<feature type="transmembrane region" description="Helical" evidence="1">
    <location>
        <begin position="137"/>
        <end position="156"/>
    </location>
</feature>
<proteinExistence type="predicted"/>